<feature type="transmembrane region" description="Helical" evidence="9">
    <location>
        <begin position="386"/>
        <end position="408"/>
    </location>
</feature>
<dbReference type="InterPro" id="IPR011701">
    <property type="entry name" value="MFS"/>
</dbReference>
<sequence>MALREESEGRSPPLGIKLLPTLENINRNLVYKIYIVIFTFLCYTSYHLSRKPISVVKSVLHHNCSILPNGTFDPSLINSTICDWKPFDGTNAQELLGSLDYAFLFSYAISMFISGHVAERMNLRYFLSGGMLLSGIFTAAFGLGKIFNIHNIIFYILIQIISGVFQATGWPSVVTCMGNWHGKGNRGLIMGFWNSHTSVGNILGSVVAGEFVDSNWGLSFIVPGLIIFILGIFVFFFLVPNPEDVGCSLPDQEPENSVNKIPPTENEPLLGSGQSSEESGNQENKKAISFWGALKIPVSTLFFFFLLLFPLLFFLSFFLFSPPLFPFLSFSLFSLFPFSLFFPFLSFSLFSLFSFSLFFLFLSFFFFSLLSLLLSLSLFFCFFSFSFFSLFSLFFFFFLSLFFLFSLFSFSFLSFLSLFSLFFLFCLSLLSLFLFFFLLFLFSSFFFLFFSFFSSFSLFLSFLSLSFSPFFFSFLFFLVFFSFLFSFLSFMIRYSLSNGVVEFSLCLFFAKLISYTFLFWLPNYINHETNDMQTLANYNAEKSAYLSTLFDFGGILGGIFAGFVSDKLNSRGAICMFMLALAAPMLYFYNMYGSESFVKNVLLLIICGAFVNGPYSLITTAVSADLGTHSSLNGDARALATVTAIIDGTGSMGAAVGPFLTGVISEKYSWNSVFFMLIAADILAFLVSTFITYQRNELSPLLRYIHYNTHKFTSGRAMQAVWFFLMLLIMYFIVHCNYMVSPWR</sequence>
<feature type="transmembrane region" description="Helical" evidence="9">
    <location>
        <begin position="188"/>
        <end position="208"/>
    </location>
</feature>
<organism evidence="11 12">
    <name type="scientific">Acanthosepion pharaonis</name>
    <name type="common">Pharaoh cuttlefish</name>
    <name type="synonym">Sepia pharaonis</name>
    <dbReference type="NCBI Taxonomy" id="158019"/>
    <lineage>
        <taxon>Eukaryota</taxon>
        <taxon>Metazoa</taxon>
        <taxon>Spiralia</taxon>
        <taxon>Lophotrochozoa</taxon>
        <taxon>Mollusca</taxon>
        <taxon>Cephalopoda</taxon>
        <taxon>Coleoidea</taxon>
        <taxon>Decapodiformes</taxon>
        <taxon>Sepiida</taxon>
        <taxon>Sepiina</taxon>
        <taxon>Sepiidae</taxon>
        <taxon>Acanthosepion</taxon>
    </lineage>
</organism>
<feature type="transmembrane region" description="Helical" evidence="9">
    <location>
        <begin position="220"/>
        <end position="239"/>
    </location>
</feature>
<evidence type="ECO:0000256" key="6">
    <source>
        <dbReference type="ARBA" id="ARBA00022989"/>
    </source>
</evidence>
<feature type="domain" description="Major facilitator superfamily (MFS) profile" evidence="10">
    <location>
        <begin position="35"/>
        <end position="696"/>
    </location>
</feature>
<feature type="transmembrane region" description="Helical" evidence="9">
    <location>
        <begin position="638"/>
        <end position="661"/>
    </location>
</feature>
<feature type="transmembrane region" description="Helical" evidence="9">
    <location>
        <begin position="570"/>
        <end position="589"/>
    </location>
</feature>
<keyword evidence="7 9" id="KW-0472">Membrane</keyword>
<evidence type="ECO:0000256" key="1">
    <source>
        <dbReference type="ARBA" id="ARBA00004141"/>
    </source>
</evidence>
<dbReference type="InterPro" id="IPR020846">
    <property type="entry name" value="MFS_dom"/>
</dbReference>
<keyword evidence="5 9" id="KW-0812">Transmembrane</keyword>
<dbReference type="AlphaFoldDB" id="A0A812BQ26"/>
<evidence type="ECO:0000256" key="4">
    <source>
        <dbReference type="ARBA" id="ARBA00022597"/>
    </source>
</evidence>
<dbReference type="GO" id="GO:0005789">
    <property type="term" value="C:endoplasmic reticulum membrane"/>
    <property type="evidence" value="ECO:0007669"/>
    <property type="project" value="TreeGrafter"/>
</dbReference>
<keyword evidence="3" id="KW-0813">Transport</keyword>
<evidence type="ECO:0000256" key="8">
    <source>
        <dbReference type="SAM" id="MobiDB-lite"/>
    </source>
</evidence>
<keyword evidence="12" id="KW-1185">Reference proteome</keyword>
<dbReference type="FunFam" id="1.20.1250.20:FF:000028">
    <property type="entry name" value="Sugar phosphate exchanger 3 isoform 1"/>
    <property type="match status" value="1"/>
</dbReference>
<dbReference type="GO" id="GO:0061513">
    <property type="term" value="F:glucose 6-phosphate:phosphate antiporter activity"/>
    <property type="evidence" value="ECO:0007669"/>
    <property type="project" value="TreeGrafter"/>
</dbReference>
<dbReference type="GO" id="GO:0035435">
    <property type="term" value="P:phosphate ion transmembrane transport"/>
    <property type="evidence" value="ECO:0007669"/>
    <property type="project" value="TreeGrafter"/>
</dbReference>
<feature type="transmembrane region" description="Helical" evidence="9">
    <location>
        <begin position="720"/>
        <end position="740"/>
    </location>
</feature>
<feature type="transmembrane region" description="Helical" evidence="9">
    <location>
        <begin position="101"/>
        <end position="118"/>
    </location>
</feature>
<feature type="transmembrane region" description="Helical" evidence="9">
    <location>
        <begin position="673"/>
        <end position="693"/>
    </location>
</feature>
<feature type="transmembrane region" description="Helical" evidence="9">
    <location>
        <begin position="601"/>
        <end position="618"/>
    </location>
</feature>
<feature type="transmembrane region" description="Helical" evidence="9">
    <location>
        <begin position="125"/>
        <end position="146"/>
    </location>
</feature>
<proteinExistence type="inferred from homology"/>
<evidence type="ECO:0000256" key="3">
    <source>
        <dbReference type="ARBA" id="ARBA00022448"/>
    </source>
</evidence>
<protein>
    <submittedName>
        <fullName evidence="11">SLC37A1_2</fullName>
    </submittedName>
</protein>
<comment type="similarity">
    <text evidence="2">Belongs to the major facilitator superfamily. Organophosphate:Pi antiporter (OPA) (TC 2.A.1.4) family.</text>
</comment>
<dbReference type="Proteomes" id="UP000597762">
    <property type="component" value="Unassembled WGS sequence"/>
</dbReference>
<feature type="compositionally biased region" description="Low complexity" evidence="8">
    <location>
        <begin position="271"/>
        <end position="281"/>
    </location>
</feature>
<feature type="transmembrane region" description="Helical" evidence="9">
    <location>
        <begin position="152"/>
        <end position="176"/>
    </location>
</feature>
<gene>
    <name evidence="11" type="ORF">SPHA_24717</name>
</gene>
<feature type="transmembrane region" description="Helical" evidence="9">
    <location>
        <begin position="445"/>
        <end position="463"/>
    </location>
</feature>
<dbReference type="SUPFAM" id="SSF103473">
    <property type="entry name" value="MFS general substrate transporter"/>
    <property type="match status" value="2"/>
</dbReference>
<evidence type="ECO:0000313" key="12">
    <source>
        <dbReference type="Proteomes" id="UP000597762"/>
    </source>
</evidence>
<dbReference type="PROSITE" id="PS50850">
    <property type="entry name" value="MFS"/>
    <property type="match status" value="1"/>
</dbReference>
<name>A0A812BQ26_ACAPH</name>
<evidence type="ECO:0000313" key="11">
    <source>
        <dbReference type="EMBL" id="CAE1245437.1"/>
    </source>
</evidence>
<comment type="caution">
    <text evidence="11">The sequence shown here is derived from an EMBL/GenBank/DDBJ whole genome shotgun (WGS) entry which is preliminary data.</text>
</comment>
<dbReference type="PANTHER" id="PTHR43184:SF12">
    <property type="entry name" value="SUGAR PHOSPHATE EXCHANGER 3"/>
    <property type="match status" value="1"/>
</dbReference>
<feature type="transmembrane region" description="Helical" evidence="9">
    <location>
        <begin position="357"/>
        <end position="380"/>
    </location>
</feature>
<comment type="subcellular location">
    <subcellularLocation>
        <location evidence="1">Membrane</location>
        <topology evidence="1">Multi-pass membrane protein</topology>
    </subcellularLocation>
</comment>
<dbReference type="Gene3D" id="1.20.1250.20">
    <property type="entry name" value="MFS general substrate transporter like domains"/>
    <property type="match status" value="2"/>
</dbReference>
<dbReference type="OrthoDB" id="3639251at2759"/>
<reference evidence="11" key="1">
    <citation type="submission" date="2021-01" db="EMBL/GenBank/DDBJ databases">
        <authorList>
            <person name="Li R."/>
            <person name="Bekaert M."/>
        </authorList>
    </citation>
    <scope>NUCLEOTIDE SEQUENCE</scope>
    <source>
        <strain evidence="11">Farmed</strain>
    </source>
</reference>
<evidence type="ECO:0000259" key="10">
    <source>
        <dbReference type="PROSITE" id="PS50850"/>
    </source>
</evidence>
<feature type="region of interest" description="Disordered" evidence="8">
    <location>
        <begin position="251"/>
        <end position="281"/>
    </location>
</feature>
<dbReference type="Pfam" id="PF07690">
    <property type="entry name" value="MFS_1"/>
    <property type="match status" value="2"/>
</dbReference>
<evidence type="ECO:0000256" key="5">
    <source>
        <dbReference type="ARBA" id="ARBA00022692"/>
    </source>
</evidence>
<keyword evidence="6 9" id="KW-1133">Transmembrane helix</keyword>
<keyword evidence="4" id="KW-0762">Sugar transport</keyword>
<dbReference type="EMBL" id="CAHIKZ030000927">
    <property type="protein sequence ID" value="CAE1245437.1"/>
    <property type="molecule type" value="Genomic_DNA"/>
</dbReference>
<feature type="transmembrane region" description="Helical" evidence="9">
    <location>
        <begin position="470"/>
        <end position="494"/>
    </location>
</feature>
<feature type="transmembrane region" description="Helical" evidence="9">
    <location>
        <begin position="301"/>
        <end position="321"/>
    </location>
</feature>
<dbReference type="PANTHER" id="PTHR43184">
    <property type="entry name" value="MAJOR FACILITATOR SUPERFAMILY TRANSPORTER 16, ISOFORM B"/>
    <property type="match status" value="1"/>
</dbReference>
<evidence type="ECO:0000256" key="9">
    <source>
        <dbReference type="SAM" id="Phobius"/>
    </source>
</evidence>
<dbReference type="InterPro" id="IPR036259">
    <property type="entry name" value="MFS_trans_sf"/>
</dbReference>
<evidence type="ECO:0000256" key="2">
    <source>
        <dbReference type="ARBA" id="ARBA00009598"/>
    </source>
</evidence>
<evidence type="ECO:0000256" key="7">
    <source>
        <dbReference type="ARBA" id="ARBA00023136"/>
    </source>
</evidence>
<accession>A0A812BQ26</accession>
<feature type="transmembrane region" description="Helical" evidence="9">
    <location>
        <begin position="29"/>
        <end position="48"/>
    </location>
</feature>
<feature type="transmembrane region" description="Helical" evidence="9">
    <location>
        <begin position="500"/>
        <end position="522"/>
    </location>
</feature>
<feature type="transmembrane region" description="Helical" evidence="9">
    <location>
        <begin position="415"/>
        <end position="439"/>
    </location>
</feature>
<feature type="transmembrane region" description="Helical" evidence="9">
    <location>
        <begin position="543"/>
        <end position="564"/>
    </location>
</feature>